<keyword evidence="5" id="KW-1185">Reference proteome</keyword>
<feature type="compositionally biased region" description="Low complexity" evidence="1">
    <location>
        <begin position="290"/>
        <end position="307"/>
    </location>
</feature>
<keyword evidence="2" id="KW-1133">Transmembrane helix</keyword>
<dbReference type="Proteomes" id="UP000268844">
    <property type="component" value="Unassembled WGS sequence"/>
</dbReference>
<name>A0A447IBI6_9HYPH</name>
<feature type="domain" description="Zinc finger/thioredoxin putative" evidence="3">
    <location>
        <begin position="1"/>
        <end position="35"/>
    </location>
</feature>
<organism evidence="4 5">
    <name type="scientific">Devosia equisanguinis</name>
    <dbReference type="NCBI Taxonomy" id="2490941"/>
    <lineage>
        <taxon>Bacteria</taxon>
        <taxon>Pseudomonadati</taxon>
        <taxon>Pseudomonadota</taxon>
        <taxon>Alphaproteobacteria</taxon>
        <taxon>Hyphomicrobiales</taxon>
        <taxon>Devosiaceae</taxon>
        <taxon>Devosia</taxon>
    </lineage>
</organism>
<evidence type="ECO:0000313" key="4">
    <source>
        <dbReference type="EMBL" id="VDS04910.1"/>
    </source>
</evidence>
<evidence type="ECO:0000256" key="2">
    <source>
        <dbReference type="SAM" id="Phobius"/>
    </source>
</evidence>
<protein>
    <recommendedName>
        <fullName evidence="3">Zinc finger/thioredoxin putative domain-containing protein</fullName>
    </recommendedName>
</protein>
<accession>A0A447IBI6</accession>
<reference evidence="4 5" key="1">
    <citation type="submission" date="2018-12" db="EMBL/GenBank/DDBJ databases">
        <authorList>
            <person name="Criscuolo A."/>
        </authorList>
    </citation>
    <scope>NUCLEOTIDE SEQUENCE [LARGE SCALE GENOMIC DNA]</scope>
    <source>
        <strain evidence="4">ACIP1116281</strain>
    </source>
</reference>
<dbReference type="AlphaFoldDB" id="A0A447IBI6"/>
<feature type="transmembrane region" description="Helical" evidence="2">
    <location>
        <begin position="132"/>
        <end position="151"/>
    </location>
</feature>
<sequence>MIITCPHCQTKYQVTYEAIGAAGRKVQCAHCQQAWQQAAPMIPEPEPSSIEEDDKLYGEMAEDVLDEAFMAEAARVAPSPPPAPTRAEPVPRTGRTPMRSVDPAELKKRQQAFSRRQSAMFSRLPMARLRRTARLASVVMLVGLVALLYFGRTQLVERYPDLAGVYAAVGMGVNVVGLEFSNLDTLKTLTGGDEVLVVSAQIVGLMPKPVRVPPVVVSLLDARGKTVYEWSVASRVGDLMAGERATFETRLTLPPVNAERVRLTFATANALPETREEPAPLQAPEASQHPAAPAATEHAAEAPAADISEPESAHGAAPAAEHH</sequence>
<gene>
    <name evidence="4" type="ORF">DEVEQU_02051</name>
</gene>
<feature type="region of interest" description="Disordered" evidence="1">
    <location>
        <begin position="75"/>
        <end position="117"/>
    </location>
</feature>
<keyword evidence="2" id="KW-0472">Membrane</keyword>
<dbReference type="Pfam" id="PF13717">
    <property type="entry name" value="Zn_ribbon_4"/>
    <property type="match status" value="1"/>
</dbReference>
<dbReference type="EMBL" id="UZWD01000025">
    <property type="protein sequence ID" value="VDS04910.1"/>
    <property type="molecule type" value="Genomic_DNA"/>
</dbReference>
<proteinExistence type="predicted"/>
<dbReference type="RefSeq" id="WP_126150548.1">
    <property type="nucleotide sequence ID" value="NZ_JBHTMH010000004.1"/>
</dbReference>
<keyword evidence="2" id="KW-0812">Transmembrane</keyword>
<evidence type="ECO:0000256" key="1">
    <source>
        <dbReference type="SAM" id="MobiDB-lite"/>
    </source>
</evidence>
<evidence type="ECO:0000259" key="3">
    <source>
        <dbReference type="Pfam" id="PF13717"/>
    </source>
</evidence>
<evidence type="ECO:0000313" key="5">
    <source>
        <dbReference type="Proteomes" id="UP000268844"/>
    </source>
</evidence>
<feature type="region of interest" description="Disordered" evidence="1">
    <location>
        <begin position="269"/>
        <end position="323"/>
    </location>
</feature>
<dbReference type="InterPro" id="IPR011723">
    <property type="entry name" value="Znf/thioredoxin_put"/>
</dbReference>
<dbReference type="OrthoDB" id="7159357at2"/>
<dbReference type="NCBIfam" id="TIGR02098">
    <property type="entry name" value="MJ0042_CXXC"/>
    <property type="match status" value="1"/>
</dbReference>